<evidence type="ECO:0000313" key="2">
    <source>
        <dbReference type="EMBL" id="PQJ11316.1"/>
    </source>
</evidence>
<dbReference type="Proteomes" id="UP000239872">
    <property type="component" value="Unassembled WGS sequence"/>
</dbReference>
<reference evidence="2 3" key="1">
    <citation type="submission" date="2018-01" db="EMBL/GenBank/DDBJ databases">
        <title>A novel member of the phylum Bacteroidetes isolated from glacier ice.</title>
        <authorList>
            <person name="Liu Q."/>
            <person name="Xin Y.-H."/>
        </authorList>
    </citation>
    <scope>NUCLEOTIDE SEQUENCE [LARGE SCALE GENOMIC DNA]</scope>
    <source>
        <strain evidence="2 3">RB1R16</strain>
    </source>
</reference>
<dbReference type="AlphaFoldDB" id="A0A2S7SXR4"/>
<sequence length="304" mass="33384">MMKKVFGTAILLVVLSLISVDVVAKNKGAKKVPGVWQEQPIIIDGSSADWKTPYPYYDEDAMLGYSVSNDSENLYITVQTGDAATQLKILEGGLTVWVDKTGKQDEVTAINFPIPANYKNRQHAKDGSYSREENEPDPGPQEAVQKRIIEMQQNVKKAIAAADEYSLQGFKGCNLQFPVKAENSCGIVVRIDMDQDNELIWEAKVPFKAFYFKSKIDRTDKNRTIAICFETTGSKRPDGQATRTVRGRGRSGGFRPSIGIGGMGMGMQFGGSGNQSAAYDPNANLMESLYKSTKTWVVTGVAVK</sequence>
<feature type="region of interest" description="Disordered" evidence="1">
    <location>
        <begin position="119"/>
        <end position="142"/>
    </location>
</feature>
<protein>
    <submittedName>
        <fullName evidence="2">Uncharacterized protein</fullName>
    </submittedName>
</protein>
<evidence type="ECO:0000256" key="1">
    <source>
        <dbReference type="SAM" id="MobiDB-lite"/>
    </source>
</evidence>
<accession>A0A2S7SXR4</accession>
<comment type="caution">
    <text evidence="2">The sequence shown here is derived from an EMBL/GenBank/DDBJ whole genome shotgun (WGS) entry which is preliminary data.</text>
</comment>
<dbReference type="EMBL" id="PPSL01000002">
    <property type="protein sequence ID" value="PQJ11316.1"/>
    <property type="molecule type" value="Genomic_DNA"/>
</dbReference>
<name>A0A2S7SXR4_9BACT</name>
<proteinExistence type="predicted"/>
<gene>
    <name evidence="2" type="ORF">CJD36_005810</name>
</gene>
<evidence type="ECO:0000313" key="3">
    <source>
        <dbReference type="Proteomes" id="UP000239872"/>
    </source>
</evidence>
<feature type="compositionally biased region" description="Basic and acidic residues" evidence="1">
    <location>
        <begin position="123"/>
        <end position="133"/>
    </location>
</feature>
<organism evidence="2 3">
    <name type="scientific">Flavipsychrobacter stenotrophus</name>
    <dbReference type="NCBI Taxonomy" id="2077091"/>
    <lineage>
        <taxon>Bacteria</taxon>
        <taxon>Pseudomonadati</taxon>
        <taxon>Bacteroidota</taxon>
        <taxon>Chitinophagia</taxon>
        <taxon>Chitinophagales</taxon>
        <taxon>Chitinophagaceae</taxon>
        <taxon>Flavipsychrobacter</taxon>
    </lineage>
</organism>
<keyword evidence="3" id="KW-1185">Reference proteome</keyword>